<organism evidence="1">
    <name type="scientific">Arundo donax</name>
    <name type="common">Giant reed</name>
    <name type="synonym">Donax arundinaceus</name>
    <dbReference type="NCBI Taxonomy" id="35708"/>
    <lineage>
        <taxon>Eukaryota</taxon>
        <taxon>Viridiplantae</taxon>
        <taxon>Streptophyta</taxon>
        <taxon>Embryophyta</taxon>
        <taxon>Tracheophyta</taxon>
        <taxon>Spermatophyta</taxon>
        <taxon>Magnoliopsida</taxon>
        <taxon>Liliopsida</taxon>
        <taxon>Poales</taxon>
        <taxon>Poaceae</taxon>
        <taxon>PACMAD clade</taxon>
        <taxon>Arundinoideae</taxon>
        <taxon>Arundineae</taxon>
        <taxon>Arundo</taxon>
    </lineage>
</organism>
<proteinExistence type="predicted"/>
<sequence length="102" mass="11837">MTRSLPAEKIYYVLNQYCKLLLIDLEACIATHSALHDTLPSQFQPPYLLHQHCHPLWHDLPLSSLLEKAAHPHWIYMTLLMTLYQDGKEDVSLPEDDAHPSY</sequence>
<evidence type="ECO:0000313" key="1">
    <source>
        <dbReference type="EMBL" id="JAD20449.1"/>
    </source>
</evidence>
<name>A0A0A8Y3P0_ARUDO</name>
<accession>A0A0A8Y3P0</accession>
<reference evidence="1" key="2">
    <citation type="journal article" date="2015" name="Data Brief">
        <title>Shoot transcriptome of the giant reed, Arundo donax.</title>
        <authorList>
            <person name="Barrero R.A."/>
            <person name="Guerrero F.D."/>
            <person name="Moolhuijzen P."/>
            <person name="Goolsby J.A."/>
            <person name="Tidwell J."/>
            <person name="Bellgard S.E."/>
            <person name="Bellgard M.I."/>
        </authorList>
    </citation>
    <scope>NUCLEOTIDE SEQUENCE</scope>
    <source>
        <tissue evidence="1">Shoot tissue taken approximately 20 cm above the soil surface</tissue>
    </source>
</reference>
<dbReference type="EMBL" id="GBRH01277446">
    <property type="protein sequence ID" value="JAD20449.1"/>
    <property type="molecule type" value="Transcribed_RNA"/>
</dbReference>
<dbReference type="AlphaFoldDB" id="A0A0A8Y3P0"/>
<protein>
    <submittedName>
        <fullName evidence="1">Uncharacterized protein</fullName>
    </submittedName>
</protein>
<reference evidence="1" key="1">
    <citation type="submission" date="2014-09" db="EMBL/GenBank/DDBJ databases">
        <authorList>
            <person name="Magalhaes I.L.F."/>
            <person name="Oliveira U."/>
            <person name="Santos F.R."/>
            <person name="Vidigal T.H.D.A."/>
            <person name="Brescovit A.D."/>
            <person name="Santos A.J."/>
        </authorList>
    </citation>
    <scope>NUCLEOTIDE SEQUENCE</scope>
    <source>
        <tissue evidence="1">Shoot tissue taken approximately 20 cm above the soil surface</tissue>
    </source>
</reference>